<dbReference type="Gene3D" id="3.40.605.10">
    <property type="entry name" value="Aldehyde Dehydrogenase, Chain A, domain 1"/>
    <property type="match status" value="1"/>
</dbReference>
<accession>A0A3E0VJ61</accession>
<reference evidence="3 4" key="1">
    <citation type="submission" date="2017-04" db="EMBL/GenBank/DDBJ databases">
        <title>Comparative genome analysis of Subtercola boreus.</title>
        <authorList>
            <person name="Cho Y.-J."/>
            <person name="Cho A."/>
            <person name="Kim O.-S."/>
            <person name="Lee J.-I."/>
        </authorList>
    </citation>
    <scope>NUCLEOTIDE SEQUENCE [LARGE SCALE GENOMIC DNA]</scope>
    <source>
        <strain evidence="3 4">K300</strain>
    </source>
</reference>
<dbReference type="Pfam" id="PF00171">
    <property type="entry name" value="Aldedh"/>
    <property type="match status" value="1"/>
</dbReference>
<dbReference type="OrthoDB" id="136308at2"/>
<keyword evidence="4" id="KW-1185">Reference proteome</keyword>
<comment type="caution">
    <text evidence="3">The sequence shown here is derived from an EMBL/GenBank/DDBJ whole genome shotgun (WGS) entry which is preliminary data.</text>
</comment>
<dbReference type="RefSeq" id="WP_116415153.1">
    <property type="nucleotide sequence ID" value="NZ_NBWZ01000001.1"/>
</dbReference>
<evidence type="ECO:0000259" key="2">
    <source>
        <dbReference type="Pfam" id="PF00171"/>
    </source>
</evidence>
<dbReference type="InterPro" id="IPR015590">
    <property type="entry name" value="Aldehyde_DH_dom"/>
</dbReference>
<dbReference type="InterPro" id="IPR016162">
    <property type="entry name" value="Ald_DH_N"/>
</dbReference>
<dbReference type="InterPro" id="IPR016161">
    <property type="entry name" value="Ald_DH/histidinol_DH"/>
</dbReference>
<organism evidence="3 4">
    <name type="scientific">Subtercola boreus</name>
    <dbReference type="NCBI Taxonomy" id="120213"/>
    <lineage>
        <taxon>Bacteria</taxon>
        <taxon>Bacillati</taxon>
        <taxon>Actinomycetota</taxon>
        <taxon>Actinomycetes</taxon>
        <taxon>Micrococcales</taxon>
        <taxon>Microbacteriaceae</taxon>
        <taxon>Subtercola</taxon>
    </lineage>
</organism>
<dbReference type="InterPro" id="IPR016163">
    <property type="entry name" value="Ald_DH_C"/>
</dbReference>
<feature type="domain" description="Aldehyde dehydrogenase" evidence="2">
    <location>
        <begin position="196"/>
        <end position="356"/>
    </location>
</feature>
<name>A0A3E0VJ61_9MICO</name>
<protein>
    <submittedName>
        <fullName evidence="3">Aldehyde dehydrogenase</fullName>
    </submittedName>
</protein>
<evidence type="ECO:0000256" key="1">
    <source>
        <dbReference type="ARBA" id="ARBA00023002"/>
    </source>
</evidence>
<evidence type="ECO:0000313" key="3">
    <source>
        <dbReference type="EMBL" id="RFA09751.1"/>
    </source>
</evidence>
<dbReference type="AlphaFoldDB" id="A0A3E0VJ61"/>
<dbReference type="SUPFAM" id="SSF53720">
    <property type="entry name" value="ALDH-like"/>
    <property type="match status" value="1"/>
</dbReference>
<keyword evidence="1" id="KW-0560">Oxidoreductase</keyword>
<dbReference type="Proteomes" id="UP000256486">
    <property type="component" value="Unassembled WGS sequence"/>
</dbReference>
<evidence type="ECO:0000313" key="4">
    <source>
        <dbReference type="Proteomes" id="UP000256486"/>
    </source>
</evidence>
<dbReference type="GO" id="GO:0016620">
    <property type="term" value="F:oxidoreductase activity, acting on the aldehyde or oxo group of donors, NAD or NADP as acceptor"/>
    <property type="evidence" value="ECO:0007669"/>
    <property type="project" value="InterPro"/>
</dbReference>
<dbReference type="Gene3D" id="3.40.309.10">
    <property type="entry name" value="Aldehyde Dehydrogenase, Chain A, domain 2"/>
    <property type="match status" value="1"/>
</dbReference>
<sequence>MTILEAAPSATADHQTLTDADRLRLDACIEELAAGEAAWATRRLAERAELLGRVHSEVARTAREWVDAASAIKGLDPDSQAVGEEWISGPYPVLSGLGTLAHSLRALDQGRSPLDGLHFGTAPGRRVTVSVLPHSAYERVLMHGFHAEVWMPPGVGASTVRSHAGLAERRPTLTQGIGLVLGAGNITSIAPLDVLYELIANNRVVLLKLNPVMAHMEQAYRRAFAPLIDAGVLRIVQGGAAAGSYLAHHPGISHVHITGSSTTHDIVVFGQGAEGARRKAAGTPLLEKPITSELGGVAPVIVVPGRWTARDLRYQAEHVATMRLHNGGYNCIAGQVVVVSSDWEQKGAFLAELRAALGRTPDRAPWYPGSGDRIARAEEAYPNAEHLGSQRGRLLVDLKQGMDASVIQSTEFFSPVLGVIEVPGTGQSFFDAAVRTANDSLLGTLGANIIADPRDIRSMGAGFREALARLRYGTIAVNTWTGLGFLTAAAPWGAFPGHTLHDVESGRGIVHNALLISAPERTVVTGPFRPFPRSFAHGEFTLFPKPPWFVTSQSAAATGRKLTGFAARPGWLRLPAVFAAAFRA</sequence>
<dbReference type="EMBL" id="NBWZ01000001">
    <property type="protein sequence ID" value="RFA09751.1"/>
    <property type="molecule type" value="Genomic_DNA"/>
</dbReference>
<gene>
    <name evidence="3" type="ORF">B7R54_11435</name>
</gene>
<proteinExistence type="predicted"/>
<dbReference type="PANTHER" id="PTHR11699">
    <property type="entry name" value="ALDEHYDE DEHYDROGENASE-RELATED"/>
    <property type="match status" value="1"/>
</dbReference>